<dbReference type="EMBL" id="CP033926">
    <property type="protein sequence ID" value="AZA98313.1"/>
    <property type="molecule type" value="Genomic_DNA"/>
</dbReference>
<name>A0A1N7IR14_9FLAO</name>
<dbReference type="Proteomes" id="UP000186106">
    <property type="component" value="Unassembled WGS sequence"/>
</dbReference>
<keyword evidence="6" id="KW-1185">Reference proteome</keyword>
<accession>A0A1N7IR14</accession>
<evidence type="ECO:0000313" key="3">
    <source>
        <dbReference type="EMBL" id="AZA98313.1"/>
    </source>
</evidence>
<evidence type="ECO:0000256" key="2">
    <source>
        <dbReference type="SAM" id="SignalP"/>
    </source>
</evidence>
<dbReference type="KEGG" id="cjt:EG359_01265"/>
<feature type="compositionally biased region" description="Basic residues" evidence="1">
    <location>
        <begin position="26"/>
        <end position="36"/>
    </location>
</feature>
<feature type="signal peptide" evidence="2">
    <location>
        <begin position="1"/>
        <end position="18"/>
    </location>
</feature>
<protein>
    <submittedName>
        <fullName evidence="4">Uncharacterized protein</fullName>
    </submittedName>
</protein>
<proteinExistence type="predicted"/>
<reference evidence="4 5" key="1">
    <citation type="submission" date="2017-01" db="EMBL/GenBank/DDBJ databases">
        <authorList>
            <person name="Mah S.A."/>
            <person name="Swanson W.J."/>
            <person name="Moy G.W."/>
            <person name="Vacquier V.D."/>
        </authorList>
    </citation>
    <scope>NUCLEOTIDE SEQUENCE [LARGE SCALE GENOMIC DNA]</scope>
    <source>
        <strain evidence="4 5">DSM 16927</strain>
    </source>
</reference>
<gene>
    <name evidence="3" type="ORF">EG359_01265</name>
    <name evidence="4" type="ORF">SAMN05421768_106274</name>
</gene>
<reference evidence="3 6" key="2">
    <citation type="submission" date="2018-11" db="EMBL/GenBank/DDBJ databases">
        <title>Proposal to divide the Flavobacteriaceae and reorganize its genera based on Amino Acid Identity values calculated from whole genome sequences.</title>
        <authorList>
            <person name="Nicholson A.C."/>
            <person name="Gulvik C.A."/>
            <person name="Whitney A.M."/>
            <person name="Humrighouse B.W."/>
            <person name="Bell M."/>
            <person name="Holmes B."/>
            <person name="Steigerwalt A.G."/>
            <person name="Villarma A."/>
            <person name="Sheth M."/>
            <person name="Batra D."/>
            <person name="Pryor J."/>
            <person name="Bernardet J.-F."/>
            <person name="Hugo C."/>
            <person name="Kampfer P."/>
            <person name="Newman J."/>
            <person name="McQuiston J.R."/>
        </authorList>
    </citation>
    <scope>NUCLEOTIDE SEQUENCE [LARGE SCALE GENOMIC DNA]</scope>
    <source>
        <strain evidence="3 6">DSM 16927</strain>
    </source>
</reference>
<evidence type="ECO:0000313" key="5">
    <source>
        <dbReference type="Proteomes" id="UP000186106"/>
    </source>
</evidence>
<keyword evidence="2" id="KW-0732">Signal</keyword>
<organism evidence="4 5">
    <name type="scientific">Chryseobacterium joostei</name>
    <dbReference type="NCBI Taxonomy" id="112234"/>
    <lineage>
        <taxon>Bacteria</taxon>
        <taxon>Pseudomonadati</taxon>
        <taxon>Bacteroidota</taxon>
        <taxon>Flavobacteriia</taxon>
        <taxon>Flavobacteriales</taxon>
        <taxon>Weeksellaceae</taxon>
        <taxon>Chryseobacterium group</taxon>
        <taxon>Chryseobacterium</taxon>
    </lineage>
</organism>
<evidence type="ECO:0000313" key="6">
    <source>
        <dbReference type="Proteomes" id="UP000279541"/>
    </source>
</evidence>
<feature type="region of interest" description="Disordered" evidence="1">
    <location>
        <begin position="17"/>
        <end position="52"/>
    </location>
</feature>
<dbReference type="STRING" id="112234.SAMN05421768_106274"/>
<evidence type="ECO:0000313" key="4">
    <source>
        <dbReference type="EMBL" id="SIS39529.1"/>
    </source>
</evidence>
<sequence>MKIPTLLMASLLAVGVSAQSTQSSTKTKKPVKKTRKVAASDTAKKPKPTTTPKVIVRKDTVRFDPRNCPACGMG</sequence>
<feature type="chain" id="PRO_5043680190" evidence="2">
    <location>
        <begin position="19"/>
        <end position="74"/>
    </location>
</feature>
<dbReference type="EMBL" id="FTNZ01000006">
    <property type="protein sequence ID" value="SIS39529.1"/>
    <property type="molecule type" value="Genomic_DNA"/>
</dbReference>
<dbReference type="Proteomes" id="UP000279541">
    <property type="component" value="Chromosome"/>
</dbReference>
<dbReference type="RefSeq" id="WP_076355785.1">
    <property type="nucleotide sequence ID" value="NZ_CAMIMN010000291.1"/>
</dbReference>
<evidence type="ECO:0000256" key="1">
    <source>
        <dbReference type="SAM" id="MobiDB-lite"/>
    </source>
</evidence>
<dbReference type="AlphaFoldDB" id="A0A1N7IR14"/>